<protein>
    <submittedName>
        <fullName evidence="3">Uncharacterized protein</fullName>
    </submittedName>
</protein>
<reference evidence="3 4" key="1">
    <citation type="submission" date="2017-04" db="EMBL/GenBank/DDBJ databases">
        <title>Draft genome sequence of Tuber borchii Vittad., a whitish edible truffle.</title>
        <authorList>
            <consortium name="DOE Joint Genome Institute"/>
            <person name="Murat C."/>
            <person name="Kuo A."/>
            <person name="Barry K.W."/>
            <person name="Clum A."/>
            <person name="Dockter R.B."/>
            <person name="Fauchery L."/>
            <person name="Iotti M."/>
            <person name="Kohler A."/>
            <person name="Labutti K."/>
            <person name="Lindquist E.A."/>
            <person name="Lipzen A."/>
            <person name="Ohm R.A."/>
            <person name="Wang M."/>
            <person name="Grigoriev I.V."/>
            <person name="Zambonelli A."/>
            <person name="Martin F.M."/>
        </authorList>
    </citation>
    <scope>NUCLEOTIDE SEQUENCE [LARGE SCALE GENOMIC DNA]</scope>
    <source>
        <strain evidence="3 4">Tbo3840</strain>
    </source>
</reference>
<sequence>MPPYSPNYTSSSSSVFPKAILPSIVVISLLVLITFVGAVIIFVRAYKQRKHRRLSQQEKNRPSKMGAGGSIMRETDEGDNVNALKAGRRFFGSLFSRNRETGVSRFQPPVAIMTGESKMSSHNVREIVQGGSQRERGSVNWRTGDAVRIGPGYHARHSRETPDMNIYESMAVPVIPTVGKIERMTGNALSNDLYADRASGAVSPRENRALTHSRSVPEWRKLSRIAIPGTPPPWSLRLDTNSSAISLATDETPVVQDLSPNYENLLGLSPPPRVATALIDRKYPNVAALARANIPSAKPSSLLSCTYSCGNPTVHIATQYDPTSRPRRTLSRSSSNMAPLPDPPRSAAFGSFTGRPRSSKGKGKQSLRDSAESTTPMDLSIPFHRGSWSGRSVLELDVPEDYTKKATLPALPPQLINSSPQSTVPKFATTPRIRTSALGPPLDPLLPPTPSILFSTWGISHGNRSDAALPRPYSASRLSLASIPSTISSFNAVTVPANPIHGLSPTPPRSGPSAAALEERLGESISTLIADTPEVSDFTERELEVEMARIRDRARKASDERRWRRREEERWRGGDYSWN</sequence>
<dbReference type="OrthoDB" id="5401189at2759"/>
<accession>A0A2T6ZWZ9</accession>
<evidence type="ECO:0000313" key="3">
    <source>
        <dbReference type="EMBL" id="PUU79990.1"/>
    </source>
</evidence>
<comment type="caution">
    <text evidence="3">The sequence shown here is derived from an EMBL/GenBank/DDBJ whole genome shotgun (WGS) entry which is preliminary data.</text>
</comment>
<dbReference type="EMBL" id="NESQ01000077">
    <property type="protein sequence ID" value="PUU79990.1"/>
    <property type="molecule type" value="Genomic_DNA"/>
</dbReference>
<dbReference type="AlphaFoldDB" id="A0A2T6ZWZ9"/>
<feature type="region of interest" description="Disordered" evidence="1">
    <location>
        <begin position="554"/>
        <end position="579"/>
    </location>
</feature>
<keyword evidence="2" id="KW-0812">Transmembrane</keyword>
<keyword evidence="2" id="KW-1133">Transmembrane helix</keyword>
<feature type="transmembrane region" description="Helical" evidence="2">
    <location>
        <begin position="20"/>
        <end position="43"/>
    </location>
</feature>
<feature type="region of interest" description="Disordered" evidence="1">
    <location>
        <begin position="51"/>
        <end position="75"/>
    </location>
</feature>
<gene>
    <name evidence="3" type="ORF">B9Z19DRAFT_1063859</name>
</gene>
<keyword evidence="2" id="KW-0472">Membrane</keyword>
<proteinExistence type="predicted"/>
<feature type="compositionally biased region" description="Basic and acidic residues" evidence="1">
    <location>
        <begin position="554"/>
        <end position="573"/>
    </location>
</feature>
<feature type="region of interest" description="Disordered" evidence="1">
    <location>
        <begin position="316"/>
        <end position="382"/>
    </location>
</feature>
<organism evidence="3 4">
    <name type="scientific">Tuber borchii</name>
    <name type="common">White truffle</name>
    <dbReference type="NCBI Taxonomy" id="42251"/>
    <lineage>
        <taxon>Eukaryota</taxon>
        <taxon>Fungi</taxon>
        <taxon>Dikarya</taxon>
        <taxon>Ascomycota</taxon>
        <taxon>Pezizomycotina</taxon>
        <taxon>Pezizomycetes</taxon>
        <taxon>Pezizales</taxon>
        <taxon>Tuberaceae</taxon>
        <taxon>Tuber</taxon>
    </lineage>
</organism>
<name>A0A2T6ZWZ9_TUBBO</name>
<evidence type="ECO:0000313" key="4">
    <source>
        <dbReference type="Proteomes" id="UP000244722"/>
    </source>
</evidence>
<keyword evidence="4" id="KW-1185">Reference proteome</keyword>
<dbReference type="Proteomes" id="UP000244722">
    <property type="component" value="Unassembled WGS sequence"/>
</dbReference>
<evidence type="ECO:0000256" key="2">
    <source>
        <dbReference type="SAM" id="Phobius"/>
    </source>
</evidence>
<evidence type="ECO:0000256" key="1">
    <source>
        <dbReference type="SAM" id="MobiDB-lite"/>
    </source>
</evidence>